<comment type="caution">
    <text evidence="9">The sequence shown here is derived from an EMBL/GenBank/DDBJ whole genome shotgun (WGS) entry which is preliminary data.</text>
</comment>
<feature type="transmembrane region" description="Helical" evidence="7">
    <location>
        <begin position="138"/>
        <end position="160"/>
    </location>
</feature>
<evidence type="ECO:0000313" key="10">
    <source>
        <dbReference type="Proteomes" id="UP000054092"/>
    </source>
</evidence>
<feature type="transmembrane region" description="Helical" evidence="7">
    <location>
        <begin position="265"/>
        <end position="287"/>
    </location>
</feature>
<evidence type="ECO:0000256" key="5">
    <source>
        <dbReference type="ARBA" id="ARBA00022989"/>
    </source>
</evidence>
<dbReference type="PROSITE" id="PS50928">
    <property type="entry name" value="ABC_TM1"/>
    <property type="match status" value="1"/>
</dbReference>
<evidence type="ECO:0000256" key="1">
    <source>
        <dbReference type="ARBA" id="ARBA00004651"/>
    </source>
</evidence>
<protein>
    <submittedName>
        <fullName evidence="9">ABC-type dipeptide/oligopeptide/nickel transport system, permease component</fullName>
    </submittedName>
</protein>
<evidence type="ECO:0000256" key="3">
    <source>
        <dbReference type="ARBA" id="ARBA00022475"/>
    </source>
</evidence>
<name>A0A101HLB9_9BACT</name>
<dbReference type="Pfam" id="PF00528">
    <property type="entry name" value="BPD_transp_1"/>
    <property type="match status" value="1"/>
</dbReference>
<keyword evidence="2 7" id="KW-0813">Transport</keyword>
<sequence length="344" mass="38619">MTAFIIRRLLLMPLILIGVTLLIFSMIWALGPDRLLASYIKSPEALKTPDAAERLIRKYGLDEPMPVQYIKWLGNILQGDFGYSMVGKKGVLPAMLERFPHTLELTIYAIIPVILVAIWLGVISAVHQNKFIDQFIRVVALIGWSLPDFVFGLLLLMLFYSVLGWFPPGMASTQFDLVMRGADWKTITSMTTFDALLNGRFDIFVDALRHIFLPVLTLAYLWWAYLLRITRSSMLEVLRKDYIRTARAKGVSEKVVIKKHAKKNALIPVITVSGASIIGLLGGTVFVETIFSRVGMGRFLADAASLLDYWSIIGGALFFSFIMVVGNLVVDISYALVDPRIRLE</sequence>
<feature type="transmembrane region" description="Helical" evidence="7">
    <location>
        <begin position="307"/>
        <end position="337"/>
    </location>
</feature>
<dbReference type="Pfam" id="PF19300">
    <property type="entry name" value="BPD_transp_1_N"/>
    <property type="match status" value="1"/>
</dbReference>
<accession>A0A101HLB9</accession>
<dbReference type="CDD" id="cd06261">
    <property type="entry name" value="TM_PBP2"/>
    <property type="match status" value="1"/>
</dbReference>
<evidence type="ECO:0000256" key="2">
    <source>
        <dbReference type="ARBA" id="ARBA00022448"/>
    </source>
</evidence>
<dbReference type="EMBL" id="LGGP01000321">
    <property type="protein sequence ID" value="KUK78947.1"/>
    <property type="molecule type" value="Genomic_DNA"/>
</dbReference>
<organism evidence="9 10">
    <name type="scientific">Mesotoga prima</name>
    <dbReference type="NCBI Taxonomy" id="1184387"/>
    <lineage>
        <taxon>Bacteria</taxon>
        <taxon>Thermotogati</taxon>
        <taxon>Thermotogota</taxon>
        <taxon>Thermotogae</taxon>
        <taxon>Kosmotogales</taxon>
        <taxon>Kosmotogaceae</taxon>
        <taxon>Mesotoga</taxon>
    </lineage>
</organism>
<dbReference type="PANTHER" id="PTHR30465">
    <property type="entry name" value="INNER MEMBRANE ABC TRANSPORTER"/>
    <property type="match status" value="1"/>
</dbReference>
<keyword evidence="6 7" id="KW-0472">Membrane</keyword>
<dbReference type="AlphaFoldDB" id="A0A101HLB9"/>
<dbReference type="Proteomes" id="UP000054092">
    <property type="component" value="Unassembled WGS sequence"/>
</dbReference>
<dbReference type="GO" id="GO:0055085">
    <property type="term" value="P:transmembrane transport"/>
    <property type="evidence" value="ECO:0007669"/>
    <property type="project" value="InterPro"/>
</dbReference>
<dbReference type="InterPro" id="IPR045621">
    <property type="entry name" value="BPD_transp_1_N"/>
</dbReference>
<reference evidence="10" key="1">
    <citation type="journal article" date="2015" name="MBio">
        <title>Genome-Resolved Metagenomic Analysis Reveals Roles for Candidate Phyla and Other Microbial Community Members in Biogeochemical Transformations in Oil Reservoirs.</title>
        <authorList>
            <person name="Hu P."/>
            <person name="Tom L."/>
            <person name="Singh A."/>
            <person name="Thomas B.C."/>
            <person name="Baker B.J."/>
            <person name="Piceno Y.M."/>
            <person name="Andersen G.L."/>
            <person name="Banfield J.F."/>
        </authorList>
    </citation>
    <scope>NUCLEOTIDE SEQUENCE [LARGE SCALE GENOMIC DNA]</scope>
</reference>
<feature type="transmembrane region" description="Helical" evidence="7">
    <location>
        <begin position="105"/>
        <end position="126"/>
    </location>
</feature>
<dbReference type="PATRIC" id="fig|1184387.3.peg.2056"/>
<dbReference type="InterPro" id="IPR000515">
    <property type="entry name" value="MetI-like"/>
</dbReference>
<dbReference type="InterPro" id="IPR035906">
    <property type="entry name" value="MetI-like_sf"/>
</dbReference>
<keyword evidence="5 7" id="KW-1133">Transmembrane helix</keyword>
<feature type="domain" description="ABC transmembrane type-1" evidence="8">
    <location>
        <begin position="99"/>
        <end position="330"/>
    </location>
</feature>
<dbReference type="PANTHER" id="PTHR30465:SF0">
    <property type="entry name" value="OLIGOPEPTIDE TRANSPORT SYSTEM PERMEASE PROTEIN APPB"/>
    <property type="match status" value="1"/>
</dbReference>
<dbReference type="GO" id="GO:0005886">
    <property type="term" value="C:plasma membrane"/>
    <property type="evidence" value="ECO:0007669"/>
    <property type="project" value="UniProtKB-SubCell"/>
</dbReference>
<keyword evidence="3" id="KW-1003">Cell membrane</keyword>
<feature type="transmembrane region" description="Helical" evidence="7">
    <location>
        <begin position="207"/>
        <end position="227"/>
    </location>
</feature>
<dbReference type="Gene3D" id="1.10.3720.10">
    <property type="entry name" value="MetI-like"/>
    <property type="match status" value="1"/>
</dbReference>
<evidence type="ECO:0000259" key="8">
    <source>
        <dbReference type="PROSITE" id="PS50928"/>
    </source>
</evidence>
<gene>
    <name evidence="9" type="ORF">XD94_1566</name>
</gene>
<feature type="transmembrane region" description="Helical" evidence="7">
    <location>
        <begin position="9"/>
        <end position="30"/>
    </location>
</feature>
<keyword evidence="4 7" id="KW-0812">Transmembrane</keyword>
<comment type="similarity">
    <text evidence="7">Belongs to the binding-protein-dependent transport system permease family.</text>
</comment>
<evidence type="ECO:0000313" key="9">
    <source>
        <dbReference type="EMBL" id="KUK78947.1"/>
    </source>
</evidence>
<dbReference type="SUPFAM" id="SSF161098">
    <property type="entry name" value="MetI-like"/>
    <property type="match status" value="1"/>
</dbReference>
<evidence type="ECO:0000256" key="6">
    <source>
        <dbReference type="ARBA" id="ARBA00023136"/>
    </source>
</evidence>
<proteinExistence type="inferred from homology"/>
<evidence type="ECO:0000256" key="4">
    <source>
        <dbReference type="ARBA" id="ARBA00022692"/>
    </source>
</evidence>
<comment type="subcellular location">
    <subcellularLocation>
        <location evidence="1 7">Cell membrane</location>
        <topology evidence="1 7">Multi-pass membrane protein</topology>
    </subcellularLocation>
</comment>
<evidence type="ECO:0000256" key="7">
    <source>
        <dbReference type="RuleBase" id="RU363032"/>
    </source>
</evidence>